<feature type="transmembrane region" description="Helical" evidence="7">
    <location>
        <begin position="114"/>
        <end position="134"/>
    </location>
</feature>
<keyword evidence="2" id="KW-1003">Cell membrane</keyword>
<dbReference type="STRING" id="940286.GCA_000227565_01717"/>
<evidence type="ECO:0000256" key="4">
    <source>
        <dbReference type="ARBA" id="ARBA00022989"/>
    </source>
</evidence>
<dbReference type="AlphaFoldDB" id="A0A318QVS1"/>
<feature type="transmembrane region" description="Helical" evidence="7">
    <location>
        <begin position="277"/>
        <end position="295"/>
    </location>
</feature>
<feature type="transmembrane region" description="Helical" evidence="7">
    <location>
        <begin position="141"/>
        <end position="160"/>
    </location>
</feature>
<dbReference type="PANTHER" id="PTHR43124">
    <property type="entry name" value="PURINE EFFLUX PUMP PBUE"/>
    <property type="match status" value="1"/>
</dbReference>
<feature type="transmembrane region" description="Helical" evidence="7">
    <location>
        <begin position="341"/>
        <end position="360"/>
    </location>
</feature>
<evidence type="ECO:0000259" key="8">
    <source>
        <dbReference type="PROSITE" id="PS50850"/>
    </source>
</evidence>
<comment type="caution">
    <text evidence="9">The sequence shown here is derived from an EMBL/GenBank/DDBJ whole genome shotgun (WGS) entry which is preliminary data.</text>
</comment>
<reference evidence="9 10" key="1">
    <citation type="submission" date="2017-07" db="EMBL/GenBank/DDBJ databases">
        <title>A draft genome sequence of Komagataeibacter oboediens LMG 18849.</title>
        <authorList>
            <person name="Skraban J."/>
            <person name="Cleenwerck I."/>
            <person name="Vandamme P."/>
            <person name="Trcek J."/>
        </authorList>
    </citation>
    <scope>NUCLEOTIDE SEQUENCE [LARGE SCALE GENOMIC DNA]</scope>
    <source>
        <strain evidence="9 10">LMG 18849</strain>
    </source>
</reference>
<keyword evidence="4 7" id="KW-1133">Transmembrane helix</keyword>
<evidence type="ECO:0000256" key="3">
    <source>
        <dbReference type="ARBA" id="ARBA00022692"/>
    </source>
</evidence>
<evidence type="ECO:0000256" key="5">
    <source>
        <dbReference type="ARBA" id="ARBA00023136"/>
    </source>
</evidence>
<feature type="transmembrane region" description="Helical" evidence="7">
    <location>
        <begin position="366"/>
        <end position="387"/>
    </location>
</feature>
<evidence type="ECO:0000313" key="10">
    <source>
        <dbReference type="Proteomes" id="UP000247417"/>
    </source>
</evidence>
<keyword evidence="3 7" id="KW-0812">Transmembrane</keyword>
<protein>
    <recommendedName>
        <fullName evidence="8">Major facilitator superfamily (MFS) profile domain-containing protein</fullName>
    </recommendedName>
</protein>
<evidence type="ECO:0000256" key="1">
    <source>
        <dbReference type="ARBA" id="ARBA00004651"/>
    </source>
</evidence>
<organism evidence="9 10">
    <name type="scientific">Komagataeibacter oboediens</name>
    <dbReference type="NCBI Taxonomy" id="65958"/>
    <lineage>
        <taxon>Bacteria</taxon>
        <taxon>Pseudomonadati</taxon>
        <taxon>Pseudomonadota</taxon>
        <taxon>Alphaproteobacteria</taxon>
        <taxon>Acetobacterales</taxon>
        <taxon>Acetobacteraceae</taxon>
        <taxon>Komagataeibacter</taxon>
    </lineage>
</organism>
<dbReference type="InterPro" id="IPR050189">
    <property type="entry name" value="MFS_Efflux_Transporters"/>
</dbReference>
<name>A0A318QVS1_9PROT</name>
<keyword evidence="5 7" id="KW-0472">Membrane</keyword>
<dbReference type="Proteomes" id="UP000247417">
    <property type="component" value="Unassembled WGS sequence"/>
</dbReference>
<dbReference type="Pfam" id="PF07690">
    <property type="entry name" value="MFS_1"/>
    <property type="match status" value="1"/>
</dbReference>
<dbReference type="InterPro" id="IPR036259">
    <property type="entry name" value="MFS_trans_sf"/>
</dbReference>
<feature type="transmembrane region" description="Helical" evidence="7">
    <location>
        <begin position="166"/>
        <end position="192"/>
    </location>
</feature>
<dbReference type="PROSITE" id="PS50850">
    <property type="entry name" value="MFS"/>
    <property type="match status" value="1"/>
</dbReference>
<evidence type="ECO:0000256" key="7">
    <source>
        <dbReference type="SAM" id="Phobius"/>
    </source>
</evidence>
<feature type="transmembrane region" description="Helical" evidence="7">
    <location>
        <begin position="399"/>
        <end position="421"/>
    </location>
</feature>
<feature type="transmembrane region" description="Helical" evidence="7">
    <location>
        <begin position="315"/>
        <end position="334"/>
    </location>
</feature>
<accession>A0A318QVS1</accession>
<dbReference type="InterPro" id="IPR020846">
    <property type="entry name" value="MFS_dom"/>
</dbReference>
<evidence type="ECO:0000256" key="2">
    <source>
        <dbReference type="ARBA" id="ARBA00022475"/>
    </source>
</evidence>
<dbReference type="CDD" id="cd06174">
    <property type="entry name" value="MFS"/>
    <property type="match status" value="1"/>
</dbReference>
<dbReference type="PANTHER" id="PTHR43124:SF3">
    <property type="entry name" value="CHLORAMPHENICOL EFFLUX PUMP RV0191"/>
    <property type="match status" value="1"/>
</dbReference>
<dbReference type="Gene3D" id="1.20.1250.20">
    <property type="entry name" value="MFS general substrate transporter like domains"/>
    <property type="match status" value="1"/>
</dbReference>
<dbReference type="InterPro" id="IPR011701">
    <property type="entry name" value="MFS"/>
</dbReference>
<proteinExistence type="predicted"/>
<comment type="subcellular location">
    <subcellularLocation>
        <location evidence="1">Cell membrane</location>
        <topology evidence="1">Multi-pass membrane protein</topology>
    </subcellularLocation>
</comment>
<sequence length="476" mass="50872">MAIRTARACPSGRPTGPDNGNCFAWMSDPRSLCQSKITTGWYFWAKPWTTACWSRADMNAAIDKPVARRNVRSALLIAFCYASIVLSMTSVGIFVSFVVEIGRDLHISRAEAGMALSIYSIPAALACMPIGRLIDRIGIRYGMMLAGILAALGDIFLAGASDTEMLYGGMALEGTAFGCMAVACPSALVSWLDGNLRTRALSFWSTYGPVGYACGLLLAVPFATGTHWRQSFAWDGGIFCVLIVLAFWLPAQSAIVEVRSLRAGLKLFLLDRAVPRLALALALPNAVAYGVSVVTPSYLEHLYGLSLKVSNGGVAGAKILAMVCGGVLTGYLLIRKVDFRNLYRLLVVMGIFAILVLFFPYGTFPIALLGLVMWLLAFGGLVGSATAQLPLLVTSPRDIGLASGIIGQITSFVCLLAPPVFLAISQWNILWGLASVTLLLAAWLVPGGRTGLASQTGIGTHSPDRTPQILHEEKRT</sequence>
<feature type="region of interest" description="Disordered" evidence="6">
    <location>
        <begin position="455"/>
        <end position="476"/>
    </location>
</feature>
<dbReference type="EMBL" id="NKTX01000030">
    <property type="protein sequence ID" value="PYD81452.1"/>
    <property type="molecule type" value="Genomic_DNA"/>
</dbReference>
<feature type="domain" description="Major facilitator superfamily (MFS) profile" evidence="8">
    <location>
        <begin position="76"/>
        <end position="449"/>
    </location>
</feature>
<dbReference type="SUPFAM" id="SSF103473">
    <property type="entry name" value="MFS general substrate transporter"/>
    <property type="match status" value="1"/>
</dbReference>
<dbReference type="OrthoDB" id="9794076at2"/>
<dbReference type="GO" id="GO:0022857">
    <property type="term" value="F:transmembrane transporter activity"/>
    <property type="evidence" value="ECO:0007669"/>
    <property type="project" value="InterPro"/>
</dbReference>
<feature type="transmembrane region" description="Helical" evidence="7">
    <location>
        <begin position="74"/>
        <end position="99"/>
    </location>
</feature>
<feature type="transmembrane region" description="Helical" evidence="7">
    <location>
        <begin position="427"/>
        <end position="445"/>
    </location>
</feature>
<feature type="transmembrane region" description="Helical" evidence="7">
    <location>
        <begin position="236"/>
        <end position="256"/>
    </location>
</feature>
<evidence type="ECO:0000313" key="9">
    <source>
        <dbReference type="EMBL" id="PYD81452.1"/>
    </source>
</evidence>
<feature type="transmembrane region" description="Helical" evidence="7">
    <location>
        <begin position="204"/>
        <end position="224"/>
    </location>
</feature>
<gene>
    <name evidence="9" type="ORF">CFR80_11605</name>
</gene>
<dbReference type="GO" id="GO:0005886">
    <property type="term" value="C:plasma membrane"/>
    <property type="evidence" value="ECO:0007669"/>
    <property type="project" value="UniProtKB-SubCell"/>
</dbReference>
<evidence type="ECO:0000256" key="6">
    <source>
        <dbReference type="SAM" id="MobiDB-lite"/>
    </source>
</evidence>